<dbReference type="EMBL" id="RCML01000623">
    <property type="protein sequence ID" value="KAG2972329.1"/>
    <property type="molecule type" value="Genomic_DNA"/>
</dbReference>
<sequence>MNIACCVLCRLREDVGDTELDDGQEQPRVGFFDVETQGRAEAVV</sequence>
<accession>A0A8T1FGG4</accession>
<dbReference type="AlphaFoldDB" id="A0A8T1FGG4"/>
<proteinExistence type="predicted"/>
<name>A0A8T1FGG4_9STRA</name>
<protein>
    <submittedName>
        <fullName evidence="2">Uncharacterized protein</fullName>
    </submittedName>
</protein>
<dbReference type="EMBL" id="RCMK01000611">
    <property type="protein sequence ID" value="KAG2919293.1"/>
    <property type="molecule type" value="Genomic_DNA"/>
</dbReference>
<dbReference type="EMBL" id="RCMV01000644">
    <property type="protein sequence ID" value="KAG3214372.1"/>
    <property type="molecule type" value="Genomic_DNA"/>
</dbReference>
<gene>
    <name evidence="1" type="ORF">PC117_g16837</name>
    <name evidence="2" type="ORF">PC118_g15746</name>
    <name evidence="3" type="ORF">PC129_g14713</name>
</gene>
<evidence type="ECO:0000313" key="2">
    <source>
        <dbReference type="EMBL" id="KAG2972329.1"/>
    </source>
</evidence>
<dbReference type="Proteomes" id="UP000760860">
    <property type="component" value="Unassembled WGS sequence"/>
</dbReference>
<dbReference type="Proteomes" id="UP000736787">
    <property type="component" value="Unassembled WGS sequence"/>
</dbReference>
<organism evidence="2 4">
    <name type="scientific">Phytophthora cactorum</name>
    <dbReference type="NCBI Taxonomy" id="29920"/>
    <lineage>
        <taxon>Eukaryota</taxon>
        <taxon>Sar</taxon>
        <taxon>Stramenopiles</taxon>
        <taxon>Oomycota</taxon>
        <taxon>Peronosporomycetes</taxon>
        <taxon>Peronosporales</taxon>
        <taxon>Peronosporaceae</taxon>
        <taxon>Phytophthora</taxon>
    </lineage>
</organism>
<dbReference type="Proteomes" id="UP000697107">
    <property type="component" value="Unassembled WGS sequence"/>
</dbReference>
<reference evidence="2" key="1">
    <citation type="submission" date="2018-10" db="EMBL/GenBank/DDBJ databases">
        <title>Effector identification in a new, highly contiguous assembly of the strawberry crown rot pathogen Phytophthora cactorum.</title>
        <authorList>
            <person name="Armitage A.D."/>
            <person name="Nellist C.F."/>
            <person name="Bates H."/>
            <person name="Vickerstaff R.J."/>
            <person name="Harrison R.J."/>
        </authorList>
    </citation>
    <scope>NUCLEOTIDE SEQUENCE</scope>
    <source>
        <strain evidence="1">4040</strain>
        <strain evidence="2">P415</strain>
        <strain evidence="3">P421</strain>
    </source>
</reference>
<evidence type="ECO:0000313" key="1">
    <source>
        <dbReference type="EMBL" id="KAG2919293.1"/>
    </source>
</evidence>
<evidence type="ECO:0000313" key="4">
    <source>
        <dbReference type="Proteomes" id="UP000697107"/>
    </source>
</evidence>
<comment type="caution">
    <text evidence="2">The sequence shown here is derived from an EMBL/GenBank/DDBJ whole genome shotgun (WGS) entry which is preliminary data.</text>
</comment>
<evidence type="ECO:0000313" key="3">
    <source>
        <dbReference type="EMBL" id="KAG3214372.1"/>
    </source>
</evidence>